<gene>
    <name evidence="2" type="ORF">HaLaN_02915</name>
</gene>
<dbReference type="SUPFAM" id="SSF140856">
    <property type="entry name" value="USP8 N-terminal domain-like"/>
    <property type="match status" value="1"/>
</dbReference>
<feature type="non-terminal residue" evidence="2">
    <location>
        <position position="204"/>
    </location>
</feature>
<sequence>MPWCGTDSTVPCSAATNSYQVFADIAAVTASLESLAAEDKGGMGCIVQGSAAAIKPQTTTKMQAFANVLALALCTQACLKKKVVKVVRLAAHDNARTTLQRAILAGAAAHSSCPSSGRAKQHQHREVLPLCGADSYEREGNEEQQYVMLMRFASLILETLPGHQDYKKADPKYVRLKKTLADKVFPQLEQLKIVLQTKDIHDPS</sequence>
<protein>
    <submittedName>
        <fullName evidence="2">MPN domain-containing protein</fullName>
    </submittedName>
</protein>
<dbReference type="Gene3D" id="1.20.58.80">
    <property type="entry name" value="Phosphotransferase system, lactose/cellobiose-type IIA subunit"/>
    <property type="match status" value="1"/>
</dbReference>
<accession>A0A699YCS8</accession>
<dbReference type="Proteomes" id="UP000485058">
    <property type="component" value="Unassembled WGS sequence"/>
</dbReference>
<reference evidence="2 3" key="1">
    <citation type="submission" date="2020-02" db="EMBL/GenBank/DDBJ databases">
        <title>Draft genome sequence of Haematococcus lacustris strain NIES-144.</title>
        <authorList>
            <person name="Morimoto D."/>
            <person name="Nakagawa S."/>
            <person name="Yoshida T."/>
            <person name="Sawayama S."/>
        </authorList>
    </citation>
    <scope>NUCLEOTIDE SEQUENCE [LARGE SCALE GENOMIC DNA]</scope>
    <source>
        <strain evidence="2 3">NIES-144</strain>
    </source>
</reference>
<proteinExistence type="predicted"/>
<dbReference type="PANTHER" id="PTHR12947:SF13">
    <property type="entry name" value="FI19924P1"/>
    <property type="match status" value="1"/>
</dbReference>
<dbReference type="GO" id="GO:0005768">
    <property type="term" value="C:endosome"/>
    <property type="evidence" value="ECO:0007669"/>
    <property type="project" value="TreeGrafter"/>
</dbReference>
<dbReference type="InterPro" id="IPR015063">
    <property type="entry name" value="USP8_dimer"/>
</dbReference>
<name>A0A699YCS8_HAELA</name>
<feature type="domain" description="USP8 dimerisation" evidence="1">
    <location>
        <begin position="133"/>
        <end position="199"/>
    </location>
</feature>
<dbReference type="AlphaFoldDB" id="A0A699YCS8"/>
<keyword evidence="3" id="KW-1185">Reference proteome</keyword>
<dbReference type="Pfam" id="PF08969">
    <property type="entry name" value="USP8_dimer"/>
    <property type="match status" value="1"/>
</dbReference>
<comment type="caution">
    <text evidence="2">The sequence shown here is derived from an EMBL/GenBank/DDBJ whole genome shotgun (WGS) entry which is preliminary data.</text>
</comment>
<dbReference type="GO" id="GO:0070536">
    <property type="term" value="P:protein K63-linked deubiquitination"/>
    <property type="evidence" value="ECO:0007669"/>
    <property type="project" value="TreeGrafter"/>
</dbReference>
<dbReference type="GO" id="GO:0016020">
    <property type="term" value="C:membrane"/>
    <property type="evidence" value="ECO:0007669"/>
    <property type="project" value="TreeGrafter"/>
</dbReference>
<dbReference type="PANTHER" id="PTHR12947">
    <property type="entry name" value="AMSH-LIKE PROTEASE"/>
    <property type="match status" value="1"/>
</dbReference>
<dbReference type="EMBL" id="BLLF01000131">
    <property type="protein sequence ID" value="GFH08020.1"/>
    <property type="molecule type" value="Genomic_DNA"/>
</dbReference>
<organism evidence="2 3">
    <name type="scientific">Haematococcus lacustris</name>
    <name type="common">Green alga</name>
    <name type="synonym">Haematococcus pluvialis</name>
    <dbReference type="NCBI Taxonomy" id="44745"/>
    <lineage>
        <taxon>Eukaryota</taxon>
        <taxon>Viridiplantae</taxon>
        <taxon>Chlorophyta</taxon>
        <taxon>core chlorophytes</taxon>
        <taxon>Chlorophyceae</taxon>
        <taxon>CS clade</taxon>
        <taxon>Chlamydomonadales</taxon>
        <taxon>Haematococcaceae</taxon>
        <taxon>Haematococcus</taxon>
    </lineage>
</organism>
<evidence type="ECO:0000313" key="3">
    <source>
        <dbReference type="Proteomes" id="UP000485058"/>
    </source>
</evidence>
<evidence type="ECO:0000313" key="2">
    <source>
        <dbReference type="EMBL" id="GFH08020.1"/>
    </source>
</evidence>
<evidence type="ECO:0000259" key="1">
    <source>
        <dbReference type="Pfam" id="PF08969"/>
    </source>
</evidence>